<feature type="compositionally biased region" description="Basic residues" evidence="1">
    <location>
        <begin position="1"/>
        <end position="10"/>
    </location>
</feature>
<sequence>MTSKRARRTKPPPVSRARALYQSGRYAEAEAEASAAVRSRPRDDMDVSLALTLATLPIGAQGRHAEALAAEDEALPVFDRVFGADHRQTLKLRSDRAQQLTALGPHAECEAESAAVVLLAARAEQVTGSRSQRS</sequence>
<organism evidence="2 3">
    <name type="scientific">Streptomyces cinerochromogenes</name>
    <dbReference type="NCBI Taxonomy" id="66422"/>
    <lineage>
        <taxon>Bacteria</taxon>
        <taxon>Bacillati</taxon>
        <taxon>Actinomycetota</taxon>
        <taxon>Actinomycetes</taxon>
        <taxon>Kitasatosporales</taxon>
        <taxon>Streptomycetaceae</taxon>
        <taxon>Streptomyces</taxon>
    </lineage>
</organism>
<dbReference type="Gene3D" id="1.25.40.10">
    <property type="entry name" value="Tetratricopeptide repeat domain"/>
    <property type="match status" value="1"/>
</dbReference>
<dbReference type="EMBL" id="JBICYV010000012">
    <property type="protein sequence ID" value="MFG3013616.1"/>
    <property type="molecule type" value="Genomic_DNA"/>
</dbReference>
<dbReference type="SUPFAM" id="SSF48452">
    <property type="entry name" value="TPR-like"/>
    <property type="match status" value="1"/>
</dbReference>
<evidence type="ECO:0000313" key="3">
    <source>
        <dbReference type="Proteomes" id="UP001604267"/>
    </source>
</evidence>
<feature type="region of interest" description="Disordered" evidence="1">
    <location>
        <begin position="1"/>
        <end position="22"/>
    </location>
</feature>
<dbReference type="InterPro" id="IPR011990">
    <property type="entry name" value="TPR-like_helical_dom_sf"/>
</dbReference>
<comment type="caution">
    <text evidence="2">The sequence shown here is derived from an EMBL/GenBank/DDBJ whole genome shotgun (WGS) entry which is preliminary data.</text>
</comment>
<proteinExistence type="predicted"/>
<dbReference type="RefSeq" id="WP_392819575.1">
    <property type="nucleotide sequence ID" value="NZ_JBICYV010000012.1"/>
</dbReference>
<name>A0ABW7BA10_9ACTN</name>
<accession>A0ABW7BA10</accession>
<protein>
    <recommendedName>
        <fullName evidence="4">Tetratricopeptide repeat protein</fullName>
    </recommendedName>
</protein>
<evidence type="ECO:0000313" key="2">
    <source>
        <dbReference type="EMBL" id="MFG3013616.1"/>
    </source>
</evidence>
<evidence type="ECO:0008006" key="4">
    <source>
        <dbReference type="Google" id="ProtNLM"/>
    </source>
</evidence>
<dbReference type="Proteomes" id="UP001604267">
    <property type="component" value="Unassembled WGS sequence"/>
</dbReference>
<keyword evidence="3" id="KW-1185">Reference proteome</keyword>
<evidence type="ECO:0000256" key="1">
    <source>
        <dbReference type="SAM" id="MobiDB-lite"/>
    </source>
</evidence>
<gene>
    <name evidence="2" type="ORF">ACGFZB_24795</name>
</gene>
<reference evidence="2 3" key="1">
    <citation type="submission" date="2024-10" db="EMBL/GenBank/DDBJ databases">
        <title>The Natural Products Discovery Center: Release of the First 8490 Sequenced Strains for Exploring Actinobacteria Biosynthetic Diversity.</title>
        <authorList>
            <person name="Kalkreuter E."/>
            <person name="Kautsar S.A."/>
            <person name="Yang D."/>
            <person name="Bader C.D."/>
            <person name="Teijaro C.N."/>
            <person name="Fluegel L."/>
            <person name="Davis C.M."/>
            <person name="Simpson J.R."/>
            <person name="Lauterbach L."/>
            <person name="Steele A.D."/>
            <person name="Gui C."/>
            <person name="Meng S."/>
            <person name="Li G."/>
            <person name="Viehrig K."/>
            <person name="Ye F."/>
            <person name="Su P."/>
            <person name="Kiefer A.F."/>
            <person name="Nichols A."/>
            <person name="Cepeda A.J."/>
            <person name="Yan W."/>
            <person name="Fan B."/>
            <person name="Jiang Y."/>
            <person name="Adhikari A."/>
            <person name="Zheng C.-J."/>
            <person name="Schuster L."/>
            <person name="Cowan T.M."/>
            <person name="Smanski M.J."/>
            <person name="Chevrette M.G."/>
            <person name="De Carvalho L.P.S."/>
            <person name="Shen B."/>
        </authorList>
    </citation>
    <scope>NUCLEOTIDE SEQUENCE [LARGE SCALE GENOMIC DNA]</scope>
    <source>
        <strain evidence="2 3">NPDC048320</strain>
    </source>
</reference>